<dbReference type="EMBL" id="JYDJ01000565">
    <property type="protein sequence ID" value="KRX34450.1"/>
    <property type="molecule type" value="Genomic_DNA"/>
</dbReference>
<reference evidence="2 3" key="1">
    <citation type="submission" date="2015-01" db="EMBL/GenBank/DDBJ databases">
        <title>Evolution of Trichinella species and genotypes.</title>
        <authorList>
            <person name="Korhonen P.K."/>
            <person name="Edoardo P."/>
            <person name="Giuseppe L.R."/>
            <person name="Gasser R.B."/>
        </authorList>
    </citation>
    <scope>NUCLEOTIDE SEQUENCE [LARGE SCALE GENOMIC DNA]</scope>
    <source>
        <strain evidence="2">ISS417</strain>
    </source>
</reference>
<accession>A0A0V0T690</accession>
<dbReference type="AlphaFoldDB" id="A0A0V0T690"/>
<organism evidence="2 3">
    <name type="scientific">Trichinella murrelli</name>
    <dbReference type="NCBI Taxonomy" id="144512"/>
    <lineage>
        <taxon>Eukaryota</taxon>
        <taxon>Metazoa</taxon>
        <taxon>Ecdysozoa</taxon>
        <taxon>Nematoda</taxon>
        <taxon>Enoplea</taxon>
        <taxon>Dorylaimia</taxon>
        <taxon>Trichinellida</taxon>
        <taxon>Trichinellidae</taxon>
        <taxon>Trichinella</taxon>
    </lineage>
</organism>
<comment type="caution">
    <text evidence="2">The sequence shown here is derived from an EMBL/GenBank/DDBJ whole genome shotgun (WGS) entry which is preliminary data.</text>
</comment>
<sequence length="266" mass="31037">MVNPICCKKAGRMPVKFDTQVQKETILDTVMMHSIWREVEKEEEHQQQPELNLLSIQWISIPQTEVMHPTAQKVEEEEAERGKGEKEEDDQLQQEANLLSVHSTMILNLIPQMEMKLMHLGVGQKVEAVKTGEEEGEDGGRRCKLSEQFSYSRHPGKYCDYCFRTLNRLFRKKFKCSDSECNLLMLPDGSKLYLLTASGSIMFRRHYVQVESPYEASTFCTAAKYPSERFNFSDRDEISRKVLKMLYFKHHYTRKGKRNPKRGRGT</sequence>
<evidence type="ECO:0000313" key="2">
    <source>
        <dbReference type="EMBL" id="KRX34450.1"/>
    </source>
</evidence>
<gene>
    <name evidence="2" type="ORF">T05_3755</name>
</gene>
<keyword evidence="3" id="KW-1185">Reference proteome</keyword>
<dbReference type="STRING" id="144512.A0A0V0T690"/>
<protein>
    <submittedName>
        <fullName evidence="2">Uncharacterized protein</fullName>
    </submittedName>
</protein>
<feature type="region of interest" description="Disordered" evidence="1">
    <location>
        <begin position="67"/>
        <end position="90"/>
    </location>
</feature>
<evidence type="ECO:0000313" key="3">
    <source>
        <dbReference type="Proteomes" id="UP000055048"/>
    </source>
</evidence>
<dbReference type="OrthoDB" id="10670744at2759"/>
<proteinExistence type="predicted"/>
<name>A0A0V0T690_9BILA</name>
<dbReference type="Proteomes" id="UP000055048">
    <property type="component" value="Unassembled WGS sequence"/>
</dbReference>
<evidence type="ECO:0000256" key="1">
    <source>
        <dbReference type="SAM" id="MobiDB-lite"/>
    </source>
</evidence>